<comment type="similarity">
    <text evidence="3 12">Belongs to the CcmD/CycX/HelD family.</text>
</comment>
<organism evidence="13 14">
    <name type="scientific">Novacetimonas maltaceti</name>
    <dbReference type="NCBI Taxonomy" id="1203393"/>
    <lineage>
        <taxon>Bacteria</taxon>
        <taxon>Pseudomonadati</taxon>
        <taxon>Pseudomonadota</taxon>
        <taxon>Alphaproteobacteria</taxon>
        <taxon>Acetobacterales</taxon>
        <taxon>Acetobacteraceae</taxon>
        <taxon>Novacetimonas</taxon>
    </lineage>
</organism>
<proteinExistence type="inferred from homology"/>
<evidence type="ECO:0000256" key="5">
    <source>
        <dbReference type="ARBA" id="ARBA00022448"/>
    </source>
</evidence>
<keyword evidence="14" id="KW-1185">Reference proteome</keyword>
<evidence type="ECO:0000256" key="11">
    <source>
        <dbReference type="ARBA" id="ARBA00023136"/>
    </source>
</evidence>
<dbReference type="EMBL" id="POTC01000008">
    <property type="protein sequence ID" value="POF63439.1"/>
    <property type="molecule type" value="Genomic_DNA"/>
</dbReference>
<dbReference type="GO" id="GO:0017004">
    <property type="term" value="P:cytochrome complex assembly"/>
    <property type="evidence" value="ECO:0007669"/>
    <property type="project" value="UniProtKB-KW"/>
</dbReference>
<evidence type="ECO:0000256" key="9">
    <source>
        <dbReference type="ARBA" id="ARBA00022748"/>
    </source>
</evidence>
<dbReference type="RefSeq" id="WP_110094643.1">
    <property type="nucleotide sequence ID" value="NZ_NKUE01000006.1"/>
</dbReference>
<keyword evidence="6 12" id="KW-1003">Cell membrane</keyword>
<dbReference type="GO" id="GO:0015886">
    <property type="term" value="P:heme transport"/>
    <property type="evidence" value="ECO:0007669"/>
    <property type="project" value="InterPro"/>
</dbReference>
<comment type="caution">
    <text evidence="13">The sequence shown here is derived from an EMBL/GenBank/DDBJ whole genome shotgun (WGS) entry which is preliminary data.</text>
</comment>
<keyword evidence="9 12" id="KW-0201">Cytochrome c-type biogenesis</keyword>
<evidence type="ECO:0000256" key="7">
    <source>
        <dbReference type="ARBA" id="ARBA00022519"/>
    </source>
</evidence>
<evidence type="ECO:0000256" key="6">
    <source>
        <dbReference type="ARBA" id="ARBA00022475"/>
    </source>
</evidence>
<name>A0A2S3W3J5_9PROT</name>
<keyword evidence="10 12" id="KW-1133">Transmembrane helix</keyword>
<protein>
    <recommendedName>
        <fullName evidence="4 12">Heme exporter protein D</fullName>
    </recommendedName>
</protein>
<keyword evidence="8 12" id="KW-0812">Transmembrane</keyword>
<evidence type="ECO:0000313" key="13">
    <source>
        <dbReference type="EMBL" id="POF63439.1"/>
    </source>
</evidence>
<dbReference type="InterPro" id="IPR007078">
    <property type="entry name" value="Haem_export_protD_CcmD"/>
</dbReference>
<comment type="function">
    <text evidence="1 12">Required for the export of heme to the periplasm for the biogenesis of c-type cytochromes.</text>
</comment>
<gene>
    <name evidence="13" type="ORF">KMAL_09950</name>
</gene>
<evidence type="ECO:0000256" key="1">
    <source>
        <dbReference type="ARBA" id="ARBA00002442"/>
    </source>
</evidence>
<keyword evidence="5 12" id="KW-0813">Transport</keyword>
<comment type="subcellular location">
    <subcellularLocation>
        <location evidence="2 12">Cell inner membrane</location>
        <topology evidence="2 12">Single-pass membrane protein</topology>
    </subcellularLocation>
</comment>
<evidence type="ECO:0000256" key="4">
    <source>
        <dbReference type="ARBA" id="ARBA00016461"/>
    </source>
</evidence>
<evidence type="ECO:0000256" key="8">
    <source>
        <dbReference type="ARBA" id="ARBA00022692"/>
    </source>
</evidence>
<keyword evidence="7 12" id="KW-0997">Cell inner membrane</keyword>
<evidence type="ECO:0000256" key="3">
    <source>
        <dbReference type="ARBA" id="ARBA00008741"/>
    </source>
</evidence>
<accession>A0A2S3W3J5</accession>
<keyword evidence="11 12" id="KW-0472">Membrane</keyword>
<dbReference type="Pfam" id="PF04995">
    <property type="entry name" value="CcmD"/>
    <property type="match status" value="1"/>
</dbReference>
<reference evidence="13 14" key="1">
    <citation type="submission" date="2018-01" db="EMBL/GenBank/DDBJ databases">
        <title>Draft Genome Sequence of Komagataeibacter maltaceti LMG 1529, a Vinegar Producing Acetic Acid Bacterium Isolated from Malt Vinegar Brewery Acetifiers.</title>
        <authorList>
            <person name="Zhang Q."/>
            <person name="Hollensteiner J."/>
            <person name="Poehlein A."/>
            <person name="Daniel R."/>
        </authorList>
    </citation>
    <scope>NUCLEOTIDE SEQUENCE [LARGE SCALE GENOMIC DNA]</scope>
    <source>
        <strain evidence="13 14">LMG 1529</strain>
    </source>
</reference>
<dbReference type="GO" id="GO:0005886">
    <property type="term" value="C:plasma membrane"/>
    <property type="evidence" value="ECO:0007669"/>
    <property type="project" value="UniProtKB-SubCell"/>
</dbReference>
<evidence type="ECO:0000256" key="2">
    <source>
        <dbReference type="ARBA" id="ARBA00004377"/>
    </source>
</evidence>
<sequence length="53" mass="5727">MTHLPYIIAAYGLTLGVAVVLSVNAALRLRRARARLATIERPGRNARTTGRPA</sequence>
<feature type="transmembrane region" description="Helical" evidence="12">
    <location>
        <begin position="6"/>
        <end position="27"/>
    </location>
</feature>
<evidence type="ECO:0000313" key="14">
    <source>
        <dbReference type="Proteomes" id="UP000237344"/>
    </source>
</evidence>
<evidence type="ECO:0000256" key="12">
    <source>
        <dbReference type="RuleBase" id="RU363101"/>
    </source>
</evidence>
<evidence type="ECO:0000256" key="10">
    <source>
        <dbReference type="ARBA" id="ARBA00022989"/>
    </source>
</evidence>
<dbReference type="Proteomes" id="UP000237344">
    <property type="component" value="Unassembled WGS sequence"/>
</dbReference>
<dbReference type="AlphaFoldDB" id="A0A2S3W3J5"/>